<evidence type="ECO:0000256" key="1">
    <source>
        <dbReference type="SAM" id="MobiDB-lite"/>
    </source>
</evidence>
<dbReference type="PANTHER" id="PTHR46832">
    <property type="entry name" value="5'-METHYLTHIOADENOSINE/S-ADENOSYLHOMOCYSTEINE NUCLEOSIDASE"/>
    <property type="match status" value="1"/>
</dbReference>
<dbReference type="InterPro" id="IPR011029">
    <property type="entry name" value="DEATH-like_dom_sf"/>
</dbReference>
<dbReference type="GO" id="GO:0008930">
    <property type="term" value="F:methylthioadenosine nucleosidase activity"/>
    <property type="evidence" value="ECO:0007669"/>
    <property type="project" value="TreeGrafter"/>
</dbReference>
<proteinExistence type="predicted"/>
<dbReference type="Pfam" id="PF01048">
    <property type="entry name" value="PNP_UDP_1"/>
    <property type="match status" value="1"/>
</dbReference>
<dbReference type="InterPro" id="IPR000845">
    <property type="entry name" value="Nucleoside_phosphorylase_d"/>
</dbReference>
<dbReference type="OrthoDB" id="1658288at2759"/>
<dbReference type="InterPro" id="IPR035994">
    <property type="entry name" value="Nucleoside_phosphorylase_sf"/>
</dbReference>
<dbReference type="InterPro" id="IPR000488">
    <property type="entry name" value="Death_dom"/>
</dbReference>
<dbReference type="GO" id="GO:0009116">
    <property type="term" value="P:nucleoside metabolic process"/>
    <property type="evidence" value="ECO:0007669"/>
    <property type="project" value="InterPro"/>
</dbReference>
<dbReference type="EnsemblMetazoa" id="Aqu2.1.17143_001">
    <property type="protein sequence ID" value="Aqu2.1.17143_001"/>
    <property type="gene ID" value="Aqu2.1.17143"/>
</dbReference>
<dbReference type="GO" id="GO:0005829">
    <property type="term" value="C:cytosol"/>
    <property type="evidence" value="ECO:0007669"/>
    <property type="project" value="TreeGrafter"/>
</dbReference>
<dbReference type="PROSITE" id="PS50017">
    <property type="entry name" value="DEATH_DOMAIN"/>
    <property type="match status" value="1"/>
</dbReference>
<evidence type="ECO:0000313" key="3">
    <source>
        <dbReference type="EnsemblMetazoa" id="Aqu2.1.17143_001"/>
    </source>
</evidence>
<dbReference type="GO" id="GO:0008782">
    <property type="term" value="F:adenosylhomocysteine nucleosidase activity"/>
    <property type="evidence" value="ECO:0007669"/>
    <property type="project" value="TreeGrafter"/>
</dbReference>
<sequence length="411" mass="44836">TNMSKILTIDELIDVIQQLEKARFDKTNWRTLGGTLGLHPNTLNMISANQRGDTDGCFGGCLSKWLRRADNVDKVGKPSLDTLANALEKMNGCKAQADYIRKLAREGDTGKTGEKNAKSTGPKIDSTKKSSKGGGAQARAGDEDIDGPDGQDPPQDKKCRKEEFSEDLVKDIEILLLPATDAEEEPVMEYLKESPEGYIETSIDGIVKMYIGYYGKRKVIVSKIAPDKTMQGPVHAAIITTKIIERVKSIKHVVAVGVCFGKDPEKQELGQVIVSEIICDFVSKRQGEDSELRRGGDYEVNRETKEMFNFSHNLVLPENIKVSPGPILTTPNVIDNPEIKKGLFDKKPEAVAGEMEGAGIMAAIGYVPQRVGGIVIKGIGDWADGKKKAAEDSKPTAARNAARYVYAALNK</sequence>
<dbReference type="GO" id="GO:0019284">
    <property type="term" value="P:L-methionine salvage from S-adenosylmethionine"/>
    <property type="evidence" value="ECO:0007669"/>
    <property type="project" value="TreeGrafter"/>
</dbReference>
<feature type="region of interest" description="Disordered" evidence="1">
    <location>
        <begin position="108"/>
        <end position="163"/>
    </location>
</feature>
<feature type="domain" description="Death" evidence="2">
    <location>
        <begin position="28"/>
        <end position="91"/>
    </location>
</feature>
<reference evidence="3" key="1">
    <citation type="submission" date="2017-05" db="UniProtKB">
        <authorList>
            <consortium name="EnsemblMetazoa"/>
        </authorList>
    </citation>
    <scope>IDENTIFICATION</scope>
</reference>
<dbReference type="SUPFAM" id="SSF53167">
    <property type="entry name" value="Purine and uridine phosphorylases"/>
    <property type="match status" value="1"/>
</dbReference>
<dbReference type="Gene3D" id="1.10.533.10">
    <property type="entry name" value="Death Domain, Fas"/>
    <property type="match status" value="1"/>
</dbReference>
<dbReference type="Gene3D" id="3.40.50.1580">
    <property type="entry name" value="Nucleoside phosphorylase domain"/>
    <property type="match status" value="1"/>
</dbReference>
<dbReference type="PANTHER" id="PTHR46832:SF1">
    <property type="entry name" value="5'-METHYLTHIOADENOSINE_S-ADENOSYLHOMOCYSTEINE NUCLEOSIDASE"/>
    <property type="match status" value="1"/>
</dbReference>
<organism evidence="3">
    <name type="scientific">Amphimedon queenslandica</name>
    <name type="common">Sponge</name>
    <dbReference type="NCBI Taxonomy" id="400682"/>
    <lineage>
        <taxon>Eukaryota</taxon>
        <taxon>Metazoa</taxon>
        <taxon>Porifera</taxon>
        <taxon>Demospongiae</taxon>
        <taxon>Heteroscleromorpha</taxon>
        <taxon>Haplosclerida</taxon>
        <taxon>Niphatidae</taxon>
        <taxon>Amphimedon</taxon>
    </lineage>
</organism>
<name>A0A1X7TPY7_AMPQE</name>
<feature type="compositionally biased region" description="Basic and acidic residues" evidence="1">
    <location>
        <begin position="108"/>
        <end position="117"/>
    </location>
</feature>
<protein>
    <recommendedName>
        <fullName evidence="2">Death domain-containing protein</fullName>
    </recommendedName>
</protein>
<dbReference type="InParanoid" id="A0A1X7TPY7"/>
<accession>A0A1X7TPY7</accession>
<evidence type="ECO:0000259" key="2">
    <source>
        <dbReference type="PROSITE" id="PS50017"/>
    </source>
</evidence>
<feature type="compositionally biased region" description="Basic and acidic residues" evidence="1">
    <location>
        <begin position="154"/>
        <end position="163"/>
    </location>
</feature>
<dbReference type="CDD" id="cd01670">
    <property type="entry name" value="Death"/>
    <property type="match status" value="1"/>
</dbReference>
<dbReference type="GO" id="GO:0007165">
    <property type="term" value="P:signal transduction"/>
    <property type="evidence" value="ECO:0007669"/>
    <property type="project" value="InterPro"/>
</dbReference>
<dbReference type="AlphaFoldDB" id="A0A1X7TPY7"/>